<comment type="caution">
    <text evidence="7">The sequence shown here is derived from an EMBL/GenBank/DDBJ whole genome shotgun (WGS) entry which is preliminary data.</text>
</comment>
<keyword evidence="6" id="KW-0472">Membrane</keyword>
<dbReference type="PANTHER" id="PTHR33452:SF1">
    <property type="entry name" value="INNER MEMBRANE PROTEIN YPHA-RELATED"/>
    <property type="match status" value="1"/>
</dbReference>
<evidence type="ECO:0000256" key="1">
    <source>
        <dbReference type="ARBA" id="ARBA00004651"/>
    </source>
</evidence>
<evidence type="ECO:0000313" key="7">
    <source>
        <dbReference type="EMBL" id="MCD2193074.1"/>
    </source>
</evidence>
<gene>
    <name evidence="7" type="ORF">LQ327_06685</name>
</gene>
<keyword evidence="5" id="KW-1133">Transmembrane helix</keyword>
<dbReference type="Pfam" id="PF07681">
    <property type="entry name" value="DoxX"/>
    <property type="match status" value="1"/>
</dbReference>
<organism evidence="7 8">
    <name type="scientific">Actinomycetospora endophytica</name>
    <dbReference type="NCBI Taxonomy" id="2291215"/>
    <lineage>
        <taxon>Bacteria</taxon>
        <taxon>Bacillati</taxon>
        <taxon>Actinomycetota</taxon>
        <taxon>Actinomycetes</taxon>
        <taxon>Pseudonocardiales</taxon>
        <taxon>Pseudonocardiaceae</taxon>
        <taxon>Actinomycetospora</taxon>
    </lineage>
</organism>
<evidence type="ECO:0000313" key="8">
    <source>
        <dbReference type="Proteomes" id="UP001199469"/>
    </source>
</evidence>
<keyword evidence="4" id="KW-0812">Transmembrane</keyword>
<evidence type="ECO:0000256" key="3">
    <source>
        <dbReference type="ARBA" id="ARBA00022475"/>
    </source>
</evidence>
<evidence type="ECO:0000256" key="5">
    <source>
        <dbReference type="ARBA" id="ARBA00022989"/>
    </source>
</evidence>
<keyword evidence="3" id="KW-1003">Cell membrane</keyword>
<dbReference type="InterPro" id="IPR051907">
    <property type="entry name" value="DoxX-like_oxidoreductase"/>
</dbReference>
<protein>
    <submittedName>
        <fullName evidence="7">DoxX family protein</fullName>
    </submittedName>
</protein>
<sequence length="200" mass="20981">MLVRRLARPMLAAVFIKGGIDTLLNPEPRVGMIAPKVAQAQDAVGDKLPSQVPTEPEQLVRIDAGVKIGGGVLLALGKFPRLASLLLAGSVIPTTVTAHPFWEAKDPAERSAQQTHFLKNLGLLGGLILAAVDTEGKPSLGWRARRARRKLVKKTESLGGHSSDVGSEVSEWAEGARTAAGTTAATVRDGVDVAIGKFVA</sequence>
<dbReference type="Proteomes" id="UP001199469">
    <property type="component" value="Unassembled WGS sequence"/>
</dbReference>
<evidence type="ECO:0000256" key="4">
    <source>
        <dbReference type="ARBA" id="ARBA00022692"/>
    </source>
</evidence>
<keyword evidence="8" id="KW-1185">Reference proteome</keyword>
<dbReference type="PANTHER" id="PTHR33452">
    <property type="entry name" value="OXIDOREDUCTASE CATD-RELATED"/>
    <property type="match status" value="1"/>
</dbReference>
<evidence type="ECO:0000256" key="6">
    <source>
        <dbReference type="ARBA" id="ARBA00023136"/>
    </source>
</evidence>
<accession>A0ABS8P7Q2</accession>
<evidence type="ECO:0000256" key="2">
    <source>
        <dbReference type="ARBA" id="ARBA00006679"/>
    </source>
</evidence>
<comment type="similarity">
    <text evidence="2">Belongs to the DoxX family.</text>
</comment>
<proteinExistence type="inferred from homology"/>
<dbReference type="InterPro" id="IPR032808">
    <property type="entry name" value="DoxX"/>
</dbReference>
<dbReference type="EMBL" id="JAJNDB010000001">
    <property type="protein sequence ID" value="MCD2193074.1"/>
    <property type="molecule type" value="Genomic_DNA"/>
</dbReference>
<dbReference type="RefSeq" id="WP_230730726.1">
    <property type="nucleotide sequence ID" value="NZ_JAJNDB010000001.1"/>
</dbReference>
<reference evidence="7 8" key="1">
    <citation type="submission" date="2021-11" db="EMBL/GenBank/DDBJ databases">
        <title>Draft genome sequence of Actinomycetospora sp. SF1 isolated from the rhizosphere soil.</title>
        <authorList>
            <person name="Duangmal K."/>
            <person name="Chantavorakit T."/>
        </authorList>
    </citation>
    <scope>NUCLEOTIDE SEQUENCE [LARGE SCALE GENOMIC DNA]</scope>
    <source>
        <strain evidence="7 8">TBRC 5722</strain>
    </source>
</reference>
<comment type="subcellular location">
    <subcellularLocation>
        <location evidence="1">Cell membrane</location>
        <topology evidence="1">Multi-pass membrane protein</topology>
    </subcellularLocation>
</comment>
<name>A0ABS8P7Q2_9PSEU</name>